<feature type="compositionally biased region" description="Basic and acidic residues" evidence="1">
    <location>
        <begin position="47"/>
        <end position="72"/>
    </location>
</feature>
<accession>A0A2Z7AAP1</accession>
<evidence type="ECO:0000313" key="3">
    <source>
        <dbReference type="Proteomes" id="UP000250235"/>
    </source>
</evidence>
<dbReference type="AlphaFoldDB" id="A0A2Z7AAP1"/>
<keyword evidence="3" id="KW-1185">Reference proteome</keyword>
<organism evidence="2 3">
    <name type="scientific">Dorcoceras hygrometricum</name>
    <dbReference type="NCBI Taxonomy" id="472368"/>
    <lineage>
        <taxon>Eukaryota</taxon>
        <taxon>Viridiplantae</taxon>
        <taxon>Streptophyta</taxon>
        <taxon>Embryophyta</taxon>
        <taxon>Tracheophyta</taxon>
        <taxon>Spermatophyta</taxon>
        <taxon>Magnoliopsida</taxon>
        <taxon>eudicotyledons</taxon>
        <taxon>Gunneridae</taxon>
        <taxon>Pentapetalae</taxon>
        <taxon>asterids</taxon>
        <taxon>lamiids</taxon>
        <taxon>Lamiales</taxon>
        <taxon>Gesneriaceae</taxon>
        <taxon>Didymocarpoideae</taxon>
        <taxon>Trichosporeae</taxon>
        <taxon>Loxocarpinae</taxon>
        <taxon>Dorcoceras</taxon>
    </lineage>
</organism>
<name>A0A2Z7AAP1_9LAMI</name>
<protein>
    <submittedName>
        <fullName evidence="2">Uncharacterized protein</fullName>
    </submittedName>
</protein>
<sequence length="72" mass="7952">MVSIESPKEDELSATNLAPNGGSPNDVALESRSNKRISRQNPLAHPDLVKSEIIKPHRPTPTHEPDRSTQCR</sequence>
<reference evidence="2 3" key="1">
    <citation type="journal article" date="2015" name="Proc. Natl. Acad. Sci. U.S.A.">
        <title>The resurrection genome of Boea hygrometrica: A blueprint for survival of dehydration.</title>
        <authorList>
            <person name="Xiao L."/>
            <person name="Yang G."/>
            <person name="Zhang L."/>
            <person name="Yang X."/>
            <person name="Zhao S."/>
            <person name="Ji Z."/>
            <person name="Zhou Q."/>
            <person name="Hu M."/>
            <person name="Wang Y."/>
            <person name="Chen M."/>
            <person name="Xu Y."/>
            <person name="Jin H."/>
            <person name="Xiao X."/>
            <person name="Hu G."/>
            <person name="Bao F."/>
            <person name="Hu Y."/>
            <person name="Wan P."/>
            <person name="Li L."/>
            <person name="Deng X."/>
            <person name="Kuang T."/>
            <person name="Xiang C."/>
            <person name="Zhu J.K."/>
            <person name="Oliver M.J."/>
            <person name="He Y."/>
        </authorList>
    </citation>
    <scope>NUCLEOTIDE SEQUENCE [LARGE SCALE GENOMIC DNA]</scope>
    <source>
        <strain evidence="3">cv. XS01</strain>
    </source>
</reference>
<dbReference type="EMBL" id="KV017251">
    <property type="protein sequence ID" value="KZV18691.1"/>
    <property type="molecule type" value="Genomic_DNA"/>
</dbReference>
<feature type="compositionally biased region" description="Basic and acidic residues" evidence="1">
    <location>
        <begin position="1"/>
        <end position="11"/>
    </location>
</feature>
<dbReference type="Proteomes" id="UP000250235">
    <property type="component" value="Unassembled WGS sequence"/>
</dbReference>
<evidence type="ECO:0000313" key="2">
    <source>
        <dbReference type="EMBL" id="KZV18691.1"/>
    </source>
</evidence>
<evidence type="ECO:0000256" key="1">
    <source>
        <dbReference type="SAM" id="MobiDB-lite"/>
    </source>
</evidence>
<gene>
    <name evidence="2" type="ORF">F511_05764</name>
</gene>
<feature type="region of interest" description="Disordered" evidence="1">
    <location>
        <begin position="1"/>
        <end position="72"/>
    </location>
</feature>
<proteinExistence type="predicted"/>